<dbReference type="KEGG" id="slac:SKTS_29620"/>
<accession>A0A6F8VGC7</accession>
<gene>
    <name evidence="1" type="ORF">SKTS_29620</name>
</gene>
<dbReference type="EMBL" id="AP022853">
    <property type="protein sequence ID" value="BCB28076.1"/>
    <property type="molecule type" value="Genomic_DNA"/>
</dbReference>
<dbReference type="Proteomes" id="UP000502260">
    <property type="component" value="Chromosome"/>
</dbReference>
<dbReference type="AlphaFoldDB" id="A0A6F8VGC7"/>
<keyword evidence="2" id="KW-1185">Reference proteome</keyword>
<sequence length="533" mass="60178">MFDFKGLINALLRRKNDDPVGDLKSATIWVQELPKSDIGQAQQEIIKALGSLNTNPTTSLKERIRVLLYLDEKALTLQETLCREYLAAIDQPSSSAHQQIHTILQFWEEMANGYRLCIRIFSKTGGNGEIRKQIPLLTAKAIHFCAMQAKWCHLRYLPVEPGVWRKLHRLYQFAEQENFDRTPVQLYPQQDETTCAAEYLQPMMLHLANPASLLPAQIEMVDFWLDTWAKSLVIESAFRPHRQLFAINLGDTKPARKLRRNMLGEKYRYWGVGMLLITITKVVERLKQGEMPARLKLSEDCRLPGCFELIDEVTRRWSGQGGTRKHERTAAQKTLLAVQGLGNIVAHLKGRHQAGMTATYRMQDNALDGQTIIPPSREAELFEEAQQWQVENESLSGYGVTFHSNGAAQLKIGTLISLKEATTPKLAIGIVRRINNEPPRQVHAGIQTLSQTPVLVSLHPLPGEKGRPASAIYLPELTKLELGRSLLLPSRIYAQGKLVQLKAQGKAYTIRLQNEGERGGDYVRTGFDVVAKH</sequence>
<reference evidence="2" key="1">
    <citation type="submission" date="2020-03" db="EMBL/GenBank/DDBJ databases">
        <title>Complete genome sequence of sulfur-oxidizing bacterium skT11.</title>
        <authorList>
            <person name="Kanda M."/>
            <person name="Kojima H."/>
            <person name="Fukui M."/>
        </authorList>
    </citation>
    <scope>NUCLEOTIDE SEQUENCE [LARGE SCALE GENOMIC DNA]</scope>
    <source>
        <strain evidence="2">skT11</strain>
    </source>
</reference>
<evidence type="ECO:0000313" key="2">
    <source>
        <dbReference type="Proteomes" id="UP000502260"/>
    </source>
</evidence>
<protein>
    <recommendedName>
        <fullName evidence="3">PilZ domain-containing protein</fullName>
    </recommendedName>
</protein>
<proteinExistence type="predicted"/>
<evidence type="ECO:0000313" key="1">
    <source>
        <dbReference type="EMBL" id="BCB28076.1"/>
    </source>
</evidence>
<evidence type="ECO:0008006" key="3">
    <source>
        <dbReference type="Google" id="ProtNLM"/>
    </source>
</evidence>
<organism evidence="1 2">
    <name type="scientific">Sulfurimicrobium lacus</name>
    <dbReference type="NCBI Taxonomy" id="2715678"/>
    <lineage>
        <taxon>Bacteria</taxon>
        <taxon>Pseudomonadati</taxon>
        <taxon>Pseudomonadota</taxon>
        <taxon>Betaproteobacteria</taxon>
        <taxon>Nitrosomonadales</taxon>
        <taxon>Sulfuricellaceae</taxon>
        <taxon>Sulfurimicrobium</taxon>
    </lineage>
</organism>
<dbReference type="RefSeq" id="WP_173066835.1">
    <property type="nucleotide sequence ID" value="NZ_AP022853.1"/>
</dbReference>
<name>A0A6F8VGC7_9PROT</name>